<organism evidence="1 2">
    <name type="scientific">Cryptolaemus montrouzieri</name>
    <dbReference type="NCBI Taxonomy" id="559131"/>
    <lineage>
        <taxon>Eukaryota</taxon>
        <taxon>Metazoa</taxon>
        <taxon>Ecdysozoa</taxon>
        <taxon>Arthropoda</taxon>
        <taxon>Hexapoda</taxon>
        <taxon>Insecta</taxon>
        <taxon>Pterygota</taxon>
        <taxon>Neoptera</taxon>
        <taxon>Endopterygota</taxon>
        <taxon>Coleoptera</taxon>
        <taxon>Polyphaga</taxon>
        <taxon>Cucujiformia</taxon>
        <taxon>Coccinelloidea</taxon>
        <taxon>Coccinellidae</taxon>
        <taxon>Scymninae</taxon>
        <taxon>Scymnini</taxon>
        <taxon>Cryptolaemus</taxon>
    </lineage>
</organism>
<protein>
    <recommendedName>
        <fullName evidence="3">Reverse transcriptase domain-containing protein</fullName>
    </recommendedName>
</protein>
<name>A0ABD2P9Y6_9CUCU</name>
<evidence type="ECO:0000313" key="1">
    <source>
        <dbReference type="EMBL" id="KAL3287531.1"/>
    </source>
</evidence>
<evidence type="ECO:0000313" key="2">
    <source>
        <dbReference type="Proteomes" id="UP001516400"/>
    </source>
</evidence>
<sequence length="117" mass="13867">MDLEAAFDMLQREVIWNYLKELDIYNKVVQEEKVIVCKHEELKVKIAYEYLRSVKSNDYKIDIKISSRRQTEFEIHYPIDKAIVSELEIDRTTKSEVYSTSNLQHSTLAKHGFPQNV</sequence>
<gene>
    <name evidence="1" type="ORF">HHI36_001999</name>
</gene>
<reference evidence="1 2" key="1">
    <citation type="journal article" date="2021" name="BMC Biol.">
        <title>Horizontally acquired antibacterial genes associated with adaptive radiation of ladybird beetles.</title>
        <authorList>
            <person name="Li H.S."/>
            <person name="Tang X.F."/>
            <person name="Huang Y.H."/>
            <person name="Xu Z.Y."/>
            <person name="Chen M.L."/>
            <person name="Du X.Y."/>
            <person name="Qiu B.Y."/>
            <person name="Chen P.T."/>
            <person name="Zhang W."/>
            <person name="Slipinski A."/>
            <person name="Escalona H.E."/>
            <person name="Waterhouse R.M."/>
            <person name="Zwick A."/>
            <person name="Pang H."/>
        </authorList>
    </citation>
    <scope>NUCLEOTIDE SEQUENCE [LARGE SCALE GENOMIC DNA]</scope>
    <source>
        <strain evidence="1">SYSU2018</strain>
    </source>
</reference>
<proteinExistence type="predicted"/>
<keyword evidence="2" id="KW-1185">Reference proteome</keyword>
<comment type="caution">
    <text evidence="1">The sequence shown here is derived from an EMBL/GenBank/DDBJ whole genome shotgun (WGS) entry which is preliminary data.</text>
</comment>
<accession>A0ABD2P9Y6</accession>
<evidence type="ECO:0008006" key="3">
    <source>
        <dbReference type="Google" id="ProtNLM"/>
    </source>
</evidence>
<dbReference type="AlphaFoldDB" id="A0ABD2P9Y6"/>
<dbReference type="EMBL" id="JABFTP020000185">
    <property type="protein sequence ID" value="KAL3287531.1"/>
    <property type="molecule type" value="Genomic_DNA"/>
</dbReference>
<dbReference type="Proteomes" id="UP001516400">
    <property type="component" value="Unassembled WGS sequence"/>
</dbReference>